<evidence type="ECO:0000259" key="11">
    <source>
        <dbReference type="PROSITE" id="PS51195"/>
    </source>
</evidence>
<dbReference type="GO" id="GO:0005829">
    <property type="term" value="C:cytosol"/>
    <property type="evidence" value="ECO:0007669"/>
    <property type="project" value="TreeGrafter"/>
</dbReference>
<dbReference type="Gene3D" id="3.40.50.300">
    <property type="entry name" value="P-loop containing nucleotide triphosphate hydrolases"/>
    <property type="match status" value="2"/>
</dbReference>
<dbReference type="OrthoDB" id="9805696at2"/>
<comment type="similarity">
    <text evidence="5 7">Belongs to the DEAD box helicase family.</text>
</comment>
<dbReference type="EMBL" id="CP029353">
    <property type="protein sequence ID" value="AWK86181.1"/>
    <property type="molecule type" value="Genomic_DNA"/>
</dbReference>
<feature type="domain" description="DEAD-box RNA helicase Q" evidence="11">
    <location>
        <begin position="1"/>
        <end position="29"/>
    </location>
</feature>
<protein>
    <submittedName>
        <fullName evidence="12">RNA helicase</fullName>
    </submittedName>
</protein>
<organism evidence="12 13">
    <name type="scientific">Azospirillum thermophilum</name>
    <dbReference type="NCBI Taxonomy" id="2202148"/>
    <lineage>
        <taxon>Bacteria</taxon>
        <taxon>Pseudomonadati</taxon>
        <taxon>Pseudomonadota</taxon>
        <taxon>Alphaproteobacteria</taxon>
        <taxon>Rhodospirillales</taxon>
        <taxon>Azospirillaceae</taxon>
        <taxon>Azospirillum</taxon>
    </lineage>
</organism>
<evidence type="ECO:0000256" key="1">
    <source>
        <dbReference type="ARBA" id="ARBA00022741"/>
    </source>
</evidence>
<dbReference type="PANTHER" id="PTHR47959">
    <property type="entry name" value="ATP-DEPENDENT RNA HELICASE RHLE-RELATED"/>
    <property type="match status" value="1"/>
</dbReference>
<dbReference type="PROSITE" id="PS51194">
    <property type="entry name" value="HELICASE_CTER"/>
    <property type="match status" value="1"/>
</dbReference>
<feature type="compositionally biased region" description="Basic and acidic residues" evidence="8">
    <location>
        <begin position="435"/>
        <end position="452"/>
    </location>
</feature>
<dbReference type="PROSITE" id="PS51192">
    <property type="entry name" value="HELICASE_ATP_BIND_1"/>
    <property type="match status" value="1"/>
</dbReference>
<accession>A0A2S2CNU5</accession>
<feature type="region of interest" description="Disordered" evidence="8">
    <location>
        <begin position="372"/>
        <end position="467"/>
    </location>
</feature>
<feature type="short sequence motif" description="Q motif" evidence="6">
    <location>
        <begin position="1"/>
        <end position="29"/>
    </location>
</feature>
<dbReference type="InterPro" id="IPR027417">
    <property type="entry name" value="P-loop_NTPase"/>
</dbReference>
<keyword evidence="2 7" id="KW-0378">Hydrolase</keyword>
<evidence type="ECO:0000313" key="13">
    <source>
        <dbReference type="Proteomes" id="UP000245629"/>
    </source>
</evidence>
<evidence type="ECO:0000259" key="10">
    <source>
        <dbReference type="PROSITE" id="PS51194"/>
    </source>
</evidence>
<evidence type="ECO:0000313" key="12">
    <source>
        <dbReference type="EMBL" id="AWK86181.1"/>
    </source>
</evidence>
<dbReference type="Pfam" id="PF00270">
    <property type="entry name" value="DEAD"/>
    <property type="match status" value="1"/>
</dbReference>
<evidence type="ECO:0000256" key="2">
    <source>
        <dbReference type="ARBA" id="ARBA00022801"/>
    </source>
</evidence>
<keyword evidence="1 7" id="KW-0547">Nucleotide-binding</keyword>
<dbReference type="CDD" id="cd18787">
    <property type="entry name" value="SF2_C_DEAD"/>
    <property type="match status" value="1"/>
</dbReference>
<dbReference type="Pfam" id="PF00271">
    <property type="entry name" value="Helicase_C"/>
    <property type="match status" value="1"/>
</dbReference>
<dbReference type="Proteomes" id="UP000245629">
    <property type="component" value="Chromosome 2"/>
</dbReference>
<dbReference type="InterPro" id="IPR011545">
    <property type="entry name" value="DEAD/DEAH_box_helicase_dom"/>
</dbReference>
<dbReference type="CDD" id="cd00268">
    <property type="entry name" value="DEADc"/>
    <property type="match status" value="1"/>
</dbReference>
<evidence type="ECO:0000256" key="4">
    <source>
        <dbReference type="ARBA" id="ARBA00022840"/>
    </source>
</evidence>
<dbReference type="InterPro" id="IPR001650">
    <property type="entry name" value="Helicase_C-like"/>
</dbReference>
<dbReference type="GO" id="GO:0003676">
    <property type="term" value="F:nucleic acid binding"/>
    <property type="evidence" value="ECO:0007669"/>
    <property type="project" value="InterPro"/>
</dbReference>
<dbReference type="InterPro" id="IPR014014">
    <property type="entry name" value="RNA_helicase_DEAD_Q_motif"/>
</dbReference>
<evidence type="ECO:0000256" key="3">
    <source>
        <dbReference type="ARBA" id="ARBA00022806"/>
    </source>
</evidence>
<dbReference type="SMART" id="SM00487">
    <property type="entry name" value="DEXDc"/>
    <property type="match status" value="1"/>
</dbReference>
<dbReference type="InterPro" id="IPR044742">
    <property type="entry name" value="DEAD/DEAH_RhlB"/>
</dbReference>
<feature type="domain" description="Helicase C-terminal" evidence="10">
    <location>
        <begin position="232"/>
        <end position="378"/>
    </location>
</feature>
<keyword evidence="4 7" id="KW-0067">ATP-binding</keyword>
<dbReference type="GO" id="GO:0005524">
    <property type="term" value="F:ATP binding"/>
    <property type="evidence" value="ECO:0007669"/>
    <property type="project" value="UniProtKB-KW"/>
</dbReference>
<dbReference type="InterPro" id="IPR014001">
    <property type="entry name" value="Helicase_ATP-bd"/>
</dbReference>
<dbReference type="KEGG" id="azz:DEW08_07870"/>
<dbReference type="AlphaFoldDB" id="A0A2S2CNU5"/>
<dbReference type="PROSITE" id="PS00039">
    <property type="entry name" value="DEAD_ATP_HELICASE"/>
    <property type="match status" value="1"/>
</dbReference>
<dbReference type="PROSITE" id="PS51195">
    <property type="entry name" value="Q_MOTIF"/>
    <property type="match status" value="1"/>
</dbReference>
<dbReference type="SMART" id="SM00490">
    <property type="entry name" value="HELICc"/>
    <property type="match status" value="1"/>
</dbReference>
<reference evidence="13" key="1">
    <citation type="submission" date="2018-05" db="EMBL/GenBank/DDBJ databases">
        <title>Azospirillum thermophila sp. nov., a novel isolated from hot spring.</title>
        <authorList>
            <person name="Zhao Z."/>
        </authorList>
    </citation>
    <scope>NUCLEOTIDE SEQUENCE [LARGE SCALE GENOMIC DNA]</scope>
    <source>
        <strain evidence="13">CFH 70021</strain>
    </source>
</reference>
<proteinExistence type="inferred from homology"/>
<gene>
    <name evidence="12" type="ORF">DEW08_07870</name>
</gene>
<feature type="compositionally biased region" description="Basic and acidic residues" evidence="8">
    <location>
        <begin position="414"/>
        <end position="425"/>
    </location>
</feature>
<evidence type="ECO:0000256" key="7">
    <source>
        <dbReference type="RuleBase" id="RU000492"/>
    </source>
</evidence>
<feature type="domain" description="Helicase ATP-binding" evidence="9">
    <location>
        <begin position="32"/>
        <end position="206"/>
    </location>
</feature>
<dbReference type="InterPro" id="IPR050079">
    <property type="entry name" value="DEAD_box_RNA_helicase"/>
</dbReference>
<dbReference type="PANTHER" id="PTHR47959:SF17">
    <property type="entry name" value="ATP-DEPENDENT RNA HELICASE DEAD BOX FAMILY"/>
    <property type="match status" value="1"/>
</dbReference>
<evidence type="ECO:0000256" key="8">
    <source>
        <dbReference type="SAM" id="MobiDB-lite"/>
    </source>
</evidence>
<dbReference type="InterPro" id="IPR000629">
    <property type="entry name" value="RNA-helicase_DEAD-box_CS"/>
</dbReference>
<dbReference type="SUPFAM" id="SSF52540">
    <property type="entry name" value="P-loop containing nucleoside triphosphate hydrolases"/>
    <property type="match status" value="1"/>
</dbReference>
<dbReference type="RefSeq" id="WP_109325993.1">
    <property type="nucleotide sequence ID" value="NZ_CP029353.1"/>
</dbReference>
<keyword evidence="3 7" id="KW-0347">Helicase</keyword>
<evidence type="ECO:0000256" key="6">
    <source>
        <dbReference type="PROSITE-ProRule" id="PRU00552"/>
    </source>
</evidence>
<sequence length="467" mass="50836">MSFSELGLHPSVLSALEALGYSEPTPVQAAAIPPALAGRDVLATAETGTGKTAAFVLPALTRIAELPRLGIAAPRMLVLAPTRELAKQVTDAARNYAKGLRMNIVDVVGGMPYREQLRLLSRPVDVLVATPGRLLDHVSRRRIDLEGVEVLVLDEADRMLDMGFLDDVETIAKCCPPTRQTLLFTATLDRRMAQLAGNLLRDPERVAVESQATSVNVEQRLHQVDDLDHKRRLLHHFAEQDEVGKAIIFAATKRDADTLAEELAQAGHAAAALHGDMDQTKRNRTLQRLRNGQVRLLVATDVAARGIDVRDITHVINFDLPRSAEDYVHRIGRTGRAGASGVAISFAGRADRDTLFRIERFTKSTLPIHVIPGLEPQRPFSNSSRPPMGNRAGRPSGSKPWHRKGDGNGQPRSFRPEGGRPEHAGHGHAGHNGHGRSEHGRPDHGHARRDQGRGTGKPAGAARAKSW</sequence>
<evidence type="ECO:0000256" key="5">
    <source>
        <dbReference type="ARBA" id="ARBA00038437"/>
    </source>
</evidence>
<evidence type="ECO:0000259" key="9">
    <source>
        <dbReference type="PROSITE" id="PS51192"/>
    </source>
</evidence>
<name>A0A2S2CNU5_9PROT</name>
<dbReference type="GO" id="GO:0016787">
    <property type="term" value="F:hydrolase activity"/>
    <property type="evidence" value="ECO:0007669"/>
    <property type="project" value="UniProtKB-KW"/>
</dbReference>
<dbReference type="GO" id="GO:0003724">
    <property type="term" value="F:RNA helicase activity"/>
    <property type="evidence" value="ECO:0007669"/>
    <property type="project" value="InterPro"/>
</dbReference>
<keyword evidence="13" id="KW-1185">Reference proteome</keyword>